<accession>A0A150P2F2</accession>
<dbReference type="GO" id="GO:0019441">
    <property type="term" value="P:L-tryptophan catabolic process to kynurenine"/>
    <property type="evidence" value="ECO:0007669"/>
    <property type="project" value="InterPro"/>
</dbReference>
<name>A0A150P2F2_SORCE</name>
<sequence length="233" mass="25110">MAPRPSQGATVPTSLSRRLVDLSHTVEHGMTTYRGLPAPVICDFLSREQSRGVYAEGVEFHIGRIDLVANTGTYVDSPFHRYADGKDLADLRLESLADLESVVVEARGRSARAIDADAFAGLDLAGKAVLVRTGWSEHWRTERYFAGHPFLTRDAALLLAGAGVALVGVDTYNIDDTADPARPVHSILLGADIPICEHMTGLDQLPAAGARFFAVPVKVRAFGTFPVRAFAIV</sequence>
<reference evidence="1 2" key="1">
    <citation type="submission" date="2014-02" db="EMBL/GenBank/DDBJ databases">
        <title>The small core and large imbalanced accessory genome model reveals a collaborative survival strategy of Sorangium cellulosum strains in nature.</title>
        <authorList>
            <person name="Han K."/>
            <person name="Peng R."/>
            <person name="Blom J."/>
            <person name="Li Y.-Z."/>
        </authorList>
    </citation>
    <scope>NUCLEOTIDE SEQUENCE [LARGE SCALE GENOMIC DNA]</scope>
    <source>
        <strain evidence="1 2">So0157-25</strain>
    </source>
</reference>
<comment type="caution">
    <text evidence="1">The sequence shown here is derived from an EMBL/GenBank/DDBJ whole genome shotgun (WGS) entry which is preliminary data.</text>
</comment>
<organism evidence="1 2">
    <name type="scientific">Sorangium cellulosum</name>
    <name type="common">Polyangium cellulosum</name>
    <dbReference type="NCBI Taxonomy" id="56"/>
    <lineage>
        <taxon>Bacteria</taxon>
        <taxon>Pseudomonadati</taxon>
        <taxon>Myxococcota</taxon>
        <taxon>Polyangia</taxon>
        <taxon>Polyangiales</taxon>
        <taxon>Polyangiaceae</taxon>
        <taxon>Sorangium</taxon>
    </lineage>
</organism>
<gene>
    <name evidence="1" type="ORF">BE08_35165</name>
</gene>
<dbReference type="PANTHER" id="PTHR31118:SF12">
    <property type="entry name" value="CYCLASE-LIKE PROTEIN 2"/>
    <property type="match status" value="1"/>
</dbReference>
<dbReference type="InterPro" id="IPR007325">
    <property type="entry name" value="KFase/CYL"/>
</dbReference>
<dbReference type="Proteomes" id="UP000075420">
    <property type="component" value="Unassembled WGS sequence"/>
</dbReference>
<protein>
    <submittedName>
        <fullName evidence="1">Cyclase</fullName>
    </submittedName>
</protein>
<evidence type="ECO:0000313" key="2">
    <source>
        <dbReference type="Proteomes" id="UP000075420"/>
    </source>
</evidence>
<proteinExistence type="predicted"/>
<dbReference type="SUPFAM" id="SSF102198">
    <property type="entry name" value="Putative cyclase"/>
    <property type="match status" value="1"/>
</dbReference>
<dbReference type="Gene3D" id="3.50.30.50">
    <property type="entry name" value="Putative cyclase"/>
    <property type="match status" value="1"/>
</dbReference>
<evidence type="ECO:0000313" key="1">
    <source>
        <dbReference type="EMBL" id="KYF49554.1"/>
    </source>
</evidence>
<dbReference type="PANTHER" id="PTHR31118">
    <property type="entry name" value="CYCLASE-LIKE PROTEIN 2"/>
    <property type="match status" value="1"/>
</dbReference>
<dbReference type="AlphaFoldDB" id="A0A150P2F2"/>
<dbReference type="EMBL" id="JELY01003343">
    <property type="protein sequence ID" value="KYF49554.1"/>
    <property type="molecule type" value="Genomic_DNA"/>
</dbReference>
<dbReference type="InterPro" id="IPR037175">
    <property type="entry name" value="KFase_sf"/>
</dbReference>
<dbReference type="Pfam" id="PF04199">
    <property type="entry name" value="Cyclase"/>
    <property type="match status" value="1"/>
</dbReference>
<dbReference type="GO" id="GO:0004061">
    <property type="term" value="F:arylformamidase activity"/>
    <property type="evidence" value="ECO:0007669"/>
    <property type="project" value="InterPro"/>
</dbReference>